<dbReference type="PROSITE" id="PS50157">
    <property type="entry name" value="ZINC_FINGER_C2H2_2"/>
    <property type="match status" value="1"/>
</dbReference>
<feature type="region of interest" description="Disordered" evidence="2">
    <location>
        <begin position="949"/>
        <end position="971"/>
    </location>
</feature>
<evidence type="ECO:0000259" key="3">
    <source>
        <dbReference type="PROSITE" id="PS50157"/>
    </source>
</evidence>
<name>A0A164S3K0_9AGAM</name>
<keyword evidence="5" id="KW-1185">Reference proteome</keyword>
<evidence type="ECO:0000313" key="4">
    <source>
        <dbReference type="EMBL" id="KZS91123.1"/>
    </source>
</evidence>
<dbReference type="Proteomes" id="UP000076722">
    <property type="component" value="Unassembled WGS sequence"/>
</dbReference>
<feature type="compositionally biased region" description="Low complexity" evidence="2">
    <location>
        <begin position="1"/>
        <end position="19"/>
    </location>
</feature>
<sequence length="1018" mass="114399">MPDPALRSAATANSAADIAQRSAAHDPSSSTSYAPHVASRTFQGKLQPLLNAGDHPSLLPGLNPTTDPPNPPSNASTAGQSSAPYALSADIFSRLPSLQKERPGVESEIDPEKVRAQGSKLRSTLNAAAAASGMTTAEYCQKLDDECAEYKDTENSVTKKKRMQLLQAWVAFVGYRLGLSDEEASVVAWHQDTVNRLAIHFLRYKADSTPGRGAKSAEERHVKAITLRGWFITMLRNIILFTTDDNGNKVGAHLLTAKGLYTKMNKEVHSLIKTRNLDRCRNPVQWFGRQEAALMFEYGHQQAVRSPATALHVSAVDASIAICMYTGMRPGSLNPSHPDYEKEQKFFKLKHLKITRLKRMCFRSALDIRNFKAYNDCNGKQVVFALISPEKAHNVQFDANIYVLKYLLGRGVLYYKASHPNESTEILIRPECLEEPLLPRFSSGGREILLPMRPQSASQMSASIARRAMDCGLPRAGVAAFRRGFGNEMGILDSRESGAFLLAHMNQSRTFDTFYSKGAENYNTVGVRTGEVAPLNPRAAEIMAEENKARAAVQLIIRRNEIQKRLQEPTNTRNEAPEDACDQGEHEEDHCLAVNGKVQLGPARREEIEKTPALQDALYRRDVAWESIKMMVKPKPDMKEFNTRRLNIIYNNPQKYVPQWSVEAMNQLKDEVNIAEKTARETRRHLTRQATRVLETKVANQQAEIKPDRLHTMDARDDAIAEMSAPSTYVAGIVRDVAKRKVANEEPDSAEDLTEEQEALQEYNSLGNLFLSKVDPHRQLCQEIEEDDTGIFAADIHDGLDPETNAALDAAEDDIYDIDPVLFKIYYIQALAAPHLEWTNSTKFLSHNDQGRAVYTCDKCNATKPSYSGLKEHMRRMHHPWRAYEDQMTVPTKKKNRYNYICPVGCQQDGRPVSFTNMMDATNHATKECKNAAENRLLYEEYAASMKEVTETKRPSTQAKKKHTANKKSKQRALVDRALAFKEQILEWAEQKYIDAPHELARLIKGVKIAEELAENLQ</sequence>
<dbReference type="InterPro" id="IPR013087">
    <property type="entry name" value="Znf_C2H2_type"/>
</dbReference>
<dbReference type="GO" id="GO:0008270">
    <property type="term" value="F:zinc ion binding"/>
    <property type="evidence" value="ECO:0007669"/>
    <property type="project" value="UniProtKB-KW"/>
</dbReference>
<reference evidence="4 5" key="1">
    <citation type="journal article" date="2016" name="Mol. Biol. Evol.">
        <title>Comparative Genomics of Early-Diverging Mushroom-Forming Fungi Provides Insights into the Origins of Lignocellulose Decay Capabilities.</title>
        <authorList>
            <person name="Nagy L.G."/>
            <person name="Riley R."/>
            <person name="Tritt A."/>
            <person name="Adam C."/>
            <person name="Daum C."/>
            <person name="Floudas D."/>
            <person name="Sun H."/>
            <person name="Yadav J.S."/>
            <person name="Pangilinan J."/>
            <person name="Larsson K.H."/>
            <person name="Matsuura K."/>
            <person name="Barry K."/>
            <person name="Labutti K."/>
            <person name="Kuo R."/>
            <person name="Ohm R.A."/>
            <person name="Bhattacharya S.S."/>
            <person name="Shirouzu T."/>
            <person name="Yoshinaga Y."/>
            <person name="Martin F.M."/>
            <person name="Grigoriev I.V."/>
            <person name="Hibbett D.S."/>
        </authorList>
    </citation>
    <scope>NUCLEOTIDE SEQUENCE [LARGE SCALE GENOMIC DNA]</scope>
    <source>
        <strain evidence="4 5">HHB9708</strain>
    </source>
</reference>
<dbReference type="EMBL" id="KV419417">
    <property type="protein sequence ID" value="KZS91123.1"/>
    <property type="molecule type" value="Genomic_DNA"/>
</dbReference>
<keyword evidence="1" id="KW-0863">Zinc-finger</keyword>
<accession>A0A164S3K0</accession>
<dbReference type="AlphaFoldDB" id="A0A164S3K0"/>
<feature type="domain" description="C2H2-type" evidence="3">
    <location>
        <begin position="855"/>
        <end position="883"/>
    </location>
</feature>
<dbReference type="OrthoDB" id="3253465at2759"/>
<evidence type="ECO:0000256" key="1">
    <source>
        <dbReference type="PROSITE-ProRule" id="PRU00042"/>
    </source>
</evidence>
<keyword evidence="1" id="KW-0479">Metal-binding</keyword>
<evidence type="ECO:0000313" key="5">
    <source>
        <dbReference type="Proteomes" id="UP000076722"/>
    </source>
</evidence>
<feature type="region of interest" description="Disordered" evidence="2">
    <location>
        <begin position="566"/>
        <end position="587"/>
    </location>
</feature>
<dbReference type="SMART" id="SM00355">
    <property type="entry name" value="ZnF_C2H2"/>
    <property type="match status" value="1"/>
</dbReference>
<feature type="region of interest" description="Disordered" evidence="2">
    <location>
        <begin position="1"/>
        <end position="82"/>
    </location>
</feature>
<gene>
    <name evidence="4" type="ORF">SISNIDRAFT_487812</name>
</gene>
<evidence type="ECO:0000256" key="2">
    <source>
        <dbReference type="SAM" id="MobiDB-lite"/>
    </source>
</evidence>
<feature type="compositionally biased region" description="Basic residues" evidence="2">
    <location>
        <begin position="959"/>
        <end position="971"/>
    </location>
</feature>
<protein>
    <recommendedName>
        <fullName evidence="3">C2H2-type domain-containing protein</fullName>
    </recommendedName>
</protein>
<proteinExistence type="predicted"/>
<organism evidence="4 5">
    <name type="scientific">Sistotremastrum niveocremeum HHB9708</name>
    <dbReference type="NCBI Taxonomy" id="1314777"/>
    <lineage>
        <taxon>Eukaryota</taxon>
        <taxon>Fungi</taxon>
        <taxon>Dikarya</taxon>
        <taxon>Basidiomycota</taxon>
        <taxon>Agaricomycotina</taxon>
        <taxon>Agaricomycetes</taxon>
        <taxon>Sistotremastrales</taxon>
        <taxon>Sistotremastraceae</taxon>
        <taxon>Sertulicium</taxon>
        <taxon>Sertulicium niveocremeum</taxon>
    </lineage>
</organism>
<keyword evidence="1" id="KW-0862">Zinc</keyword>